<comment type="subcellular location">
    <subcellularLocation>
        <location evidence="1">Cytoplasm</location>
    </subcellularLocation>
</comment>
<dbReference type="GO" id="GO:0046872">
    <property type="term" value="F:metal ion binding"/>
    <property type="evidence" value="ECO:0007669"/>
    <property type="project" value="UniProtKB-KW"/>
</dbReference>
<name>A0A369KYR4_9BACT</name>
<dbReference type="InterPro" id="IPR003442">
    <property type="entry name" value="T6A_TsaE"/>
</dbReference>
<evidence type="ECO:0000256" key="5">
    <source>
        <dbReference type="ARBA" id="ARBA00022694"/>
    </source>
</evidence>
<sequence>MLDKKFISSNIFNILNSNNNFNFTILIELSELHILAESIIPCLLPGDWIFLDGDLGSGKTALTKQLSIALGAESFSTSPTFSILNTETLNKEKSILDKSINLNKLIHLDLYRLKSGKELNFLGLEDEFNLSSSICIIEWPYNIDEPDYENFFKLTKCPKPKRILEISIELTEDQLIRSYAFKKTEI</sequence>
<accession>A0A369KYR4</accession>
<dbReference type="GO" id="GO:0005524">
    <property type="term" value="F:ATP binding"/>
    <property type="evidence" value="ECO:0007669"/>
    <property type="project" value="UniProtKB-KW"/>
</dbReference>
<reference evidence="11" key="1">
    <citation type="submission" date="2018-04" db="EMBL/GenBank/DDBJ databases">
        <title>Draft genome sequence of the Candidatus Spirobacillus cienkowskii, a pathogen of freshwater Daphnia species, reconstructed from hemolymph metagenomic reads.</title>
        <authorList>
            <person name="Bresciani L."/>
            <person name="Lemos L.N."/>
            <person name="Wale N."/>
            <person name="Lin J.Y."/>
            <person name="Fernandes G.R."/>
            <person name="Duffy M.A."/>
            <person name="Rodrigues J.M."/>
        </authorList>
    </citation>
    <scope>NUCLEOTIDE SEQUENCE [LARGE SCALE GENOMIC DNA]</scope>
    <source>
        <strain evidence="11">Binning01</strain>
    </source>
</reference>
<keyword evidence="4" id="KW-0963">Cytoplasm</keyword>
<dbReference type="AlphaFoldDB" id="A0A369KYR4"/>
<evidence type="ECO:0000256" key="10">
    <source>
        <dbReference type="ARBA" id="ARBA00032441"/>
    </source>
</evidence>
<evidence type="ECO:0000256" key="4">
    <source>
        <dbReference type="ARBA" id="ARBA00022490"/>
    </source>
</evidence>
<dbReference type="Gene3D" id="3.40.50.300">
    <property type="entry name" value="P-loop containing nucleotide triphosphate hydrolases"/>
    <property type="match status" value="1"/>
</dbReference>
<keyword evidence="9" id="KW-0460">Magnesium</keyword>
<proteinExistence type="inferred from homology"/>
<keyword evidence="7" id="KW-0547">Nucleotide-binding</keyword>
<protein>
    <recommendedName>
        <fullName evidence="3">tRNA threonylcarbamoyladenosine biosynthesis protein TsaE</fullName>
    </recommendedName>
    <alternativeName>
        <fullName evidence="10">t(6)A37 threonylcarbamoyladenosine biosynthesis protein TsaE</fullName>
    </alternativeName>
</protein>
<dbReference type="NCBIfam" id="TIGR00150">
    <property type="entry name" value="T6A_YjeE"/>
    <property type="match status" value="1"/>
</dbReference>
<evidence type="ECO:0000256" key="9">
    <source>
        <dbReference type="ARBA" id="ARBA00022842"/>
    </source>
</evidence>
<dbReference type="PANTHER" id="PTHR33540">
    <property type="entry name" value="TRNA THREONYLCARBAMOYLADENOSINE BIOSYNTHESIS PROTEIN TSAE"/>
    <property type="match status" value="1"/>
</dbReference>
<evidence type="ECO:0000256" key="1">
    <source>
        <dbReference type="ARBA" id="ARBA00004496"/>
    </source>
</evidence>
<dbReference type="Proteomes" id="UP000253934">
    <property type="component" value="Unassembled WGS sequence"/>
</dbReference>
<dbReference type="Pfam" id="PF02367">
    <property type="entry name" value="TsaE"/>
    <property type="match status" value="1"/>
</dbReference>
<dbReference type="InterPro" id="IPR027417">
    <property type="entry name" value="P-loop_NTPase"/>
</dbReference>
<keyword evidence="5" id="KW-0819">tRNA processing</keyword>
<comment type="caution">
    <text evidence="11">The sequence shown here is derived from an EMBL/GenBank/DDBJ whole genome shotgun (WGS) entry which is preliminary data.</text>
</comment>
<dbReference type="PANTHER" id="PTHR33540:SF2">
    <property type="entry name" value="TRNA THREONYLCARBAMOYLADENOSINE BIOSYNTHESIS PROTEIN TSAE"/>
    <property type="match status" value="1"/>
</dbReference>
<evidence type="ECO:0000256" key="6">
    <source>
        <dbReference type="ARBA" id="ARBA00022723"/>
    </source>
</evidence>
<evidence type="ECO:0000313" key="11">
    <source>
        <dbReference type="EMBL" id="RDB36336.1"/>
    </source>
</evidence>
<gene>
    <name evidence="11" type="ORF">DCC88_05490</name>
</gene>
<keyword evidence="6" id="KW-0479">Metal-binding</keyword>
<comment type="similarity">
    <text evidence="2">Belongs to the TsaE family.</text>
</comment>
<dbReference type="EMBL" id="QOVW01000062">
    <property type="protein sequence ID" value="RDB36336.1"/>
    <property type="molecule type" value="Genomic_DNA"/>
</dbReference>
<evidence type="ECO:0000256" key="8">
    <source>
        <dbReference type="ARBA" id="ARBA00022840"/>
    </source>
</evidence>
<organism evidence="11 12">
    <name type="scientific">Spirobacillus cienkowskii</name>
    <dbReference type="NCBI Taxonomy" id="495820"/>
    <lineage>
        <taxon>Bacteria</taxon>
        <taxon>Pseudomonadati</taxon>
        <taxon>Bdellovibrionota</taxon>
        <taxon>Oligoflexia</taxon>
        <taxon>Silvanigrellales</taxon>
        <taxon>Spirobacillus</taxon>
    </lineage>
</organism>
<dbReference type="GO" id="GO:0005737">
    <property type="term" value="C:cytoplasm"/>
    <property type="evidence" value="ECO:0007669"/>
    <property type="project" value="UniProtKB-SubCell"/>
</dbReference>
<dbReference type="SUPFAM" id="SSF52540">
    <property type="entry name" value="P-loop containing nucleoside triphosphate hydrolases"/>
    <property type="match status" value="1"/>
</dbReference>
<dbReference type="GO" id="GO:0016740">
    <property type="term" value="F:transferase activity"/>
    <property type="evidence" value="ECO:0007669"/>
    <property type="project" value="UniProtKB-KW"/>
</dbReference>
<keyword evidence="8" id="KW-0067">ATP-binding</keyword>
<evidence type="ECO:0000256" key="2">
    <source>
        <dbReference type="ARBA" id="ARBA00007599"/>
    </source>
</evidence>
<evidence type="ECO:0000256" key="3">
    <source>
        <dbReference type="ARBA" id="ARBA00019010"/>
    </source>
</evidence>
<dbReference type="GO" id="GO:0002949">
    <property type="term" value="P:tRNA threonylcarbamoyladenosine modification"/>
    <property type="evidence" value="ECO:0007669"/>
    <property type="project" value="InterPro"/>
</dbReference>
<evidence type="ECO:0000313" key="12">
    <source>
        <dbReference type="Proteomes" id="UP000253934"/>
    </source>
</evidence>
<keyword evidence="12" id="KW-1185">Reference proteome</keyword>
<evidence type="ECO:0000256" key="7">
    <source>
        <dbReference type="ARBA" id="ARBA00022741"/>
    </source>
</evidence>